<proteinExistence type="inferred from homology"/>
<dbReference type="InterPro" id="IPR046373">
    <property type="entry name" value="Acyl-CoA_Oxase/DH_mid-dom_sf"/>
</dbReference>
<dbReference type="SUPFAM" id="SSF47203">
    <property type="entry name" value="Acyl-CoA dehydrogenase C-terminal domain-like"/>
    <property type="match status" value="1"/>
</dbReference>
<evidence type="ECO:0000256" key="4">
    <source>
        <dbReference type="ARBA" id="ARBA00022827"/>
    </source>
</evidence>
<evidence type="ECO:0000256" key="3">
    <source>
        <dbReference type="ARBA" id="ARBA00022630"/>
    </source>
</evidence>
<dbReference type="Pfam" id="PF02771">
    <property type="entry name" value="Acyl-CoA_dh_N"/>
    <property type="match status" value="1"/>
</dbReference>
<comment type="cofactor">
    <cofactor evidence="1 6">
        <name>FAD</name>
        <dbReference type="ChEBI" id="CHEBI:57692"/>
    </cofactor>
</comment>
<dbReference type="OrthoDB" id="7328575at2"/>
<evidence type="ECO:0000259" key="7">
    <source>
        <dbReference type="Pfam" id="PF00441"/>
    </source>
</evidence>
<dbReference type="InterPro" id="IPR037069">
    <property type="entry name" value="AcylCoA_DH/ox_N_sf"/>
</dbReference>
<comment type="similarity">
    <text evidence="2 6">Belongs to the acyl-CoA dehydrogenase family.</text>
</comment>
<evidence type="ECO:0000259" key="8">
    <source>
        <dbReference type="Pfam" id="PF02770"/>
    </source>
</evidence>
<dbReference type="EMBL" id="QRBB01000001">
    <property type="protein sequence ID" value="RDS76200.1"/>
    <property type="molecule type" value="Genomic_DNA"/>
</dbReference>
<keyword evidence="11" id="KW-1185">Reference proteome</keyword>
<dbReference type="InterPro" id="IPR036250">
    <property type="entry name" value="AcylCo_DH-like_C"/>
</dbReference>
<keyword evidence="5 6" id="KW-0560">Oxidoreductase</keyword>
<evidence type="ECO:0000313" key="10">
    <source>
        <dbReference type="EMBL" id="RDS76200.1"/>
    </source>
</evidence>
<feature type="domain" description="Acyl-CoA dehydrogenase/oxidase N-terminal" evidence="9">
    <location>
        <begin position="7"/>
        <end position="120"/>
    </location>
</feature>
<feature type="domain" description="Acyl-CoA dehydrogenase/oxidase C-terminal" evidence="7">
    <location>
        <begin position="229"/>
        <end position="373"/>
    </location>
</feature>
<accession>A0A395LNJ2</accession>
<dbReference type="Gene3D" id="1.20.140.10">
    <property type="entry name" value="Butyryl-CoA Dehydrogenase, subunit A, domain 3"/>
    <property type="match status" value="1"/>
</dbReference>
<sequence length="379" mass="40511">MPLYYDDDQAMLADSASDFIREEGAIAKQLRHWRDRDCKDGFGHGLWEQFGEMGFTGILLPEEDGGLGMGQVEANIVLEEIGANLTPSPFLSSSVLAATALKHGSDDTRGRWLPDLVAGKNVYAVAIDEGPKHRPETIACKAEKSGNGFKLSGKKDFVVYGASAEMIVVAARTSGSDSDVDGITLFAVPQDANGMSHDSARLVDSSMASHITFDGVELDGDAVIGEVDGGREILNAMLRAGRVGAAAEGVGVARGAMDMTVDYLKQRKQFGKLIGEFQALQHRAAHLYSEVEIARAVTIKAAQLVDAGSEKADLMTSVAKAKVAKAAGLAVKEGVQMHGGIGMTDEYDIGLYMKRDRALQEFLGDMYYHAGRVAELSGY</sequence>
<dbReference type="InterPro" id="IPR009100">
    <property type="entry name" value="AcylCoA_DH/oxidase_NM_dom_sf"/>
</dbReference>
<evidence type="ECO:0000256" key="6">
    <source>
        <dbReference type="RuleBase" id="RU362125"/>
    </source>
</evidence>
<protein>
    <submittedName>
        <fullName evidence="10">Acyl-CoA dehydrogenase</fullName>
    </submittedName>
</protein>
<dbReference type="SUPFAM" id="SSF56645">
    <property type="entry name" value="Acyl-CoA dehydrogenase NM domain-like"/>
    <property type="match status" value="1"/>
</dbReference>
<name>A0A395LNJ2_9SPHN</name>
<keyword evidence="3 6" id="KW-0285">Flavoprotein</keyword>
<dbReference type="InterPro" id="IPR013786">
    <property type="entry name" value="AcylCoA_DH/ox_N"/>
</dbReference>
<evidence type="ECO:0000259" key="9">
    <source>
        <dbReference type="Pfam" id="PF02771"/>
    </source>
</evidence>
<evidence type="ECO:0000256" key="5">
    <source>
        <dbReference type="ARBA" id="ARBA00023002"/>
    </source>
</evidence>
<dbReference type="Gene3D" id="2.40.110.10">
    <property type="entry name" value="Butyryl-CoA Dehydrogenase, subunit A, domain 2"/>
    <property type="match status" value="1"/>
</dbReference>
<evidence type="ECO:0000256" key="1">
    <source>
        <dbReference type="ARBA" id="ARBA00001974"/>
    </source>
</evidence>
<comment type="caution">
    <text evidence="10">The sequence shown here is derived from an EMBL/GenBank/DDBJ whole genome shotgun (WGS) entry which is preliminary data.</text>
</comment>
<keyword evidence="4 6" id="KW-0274">FAD</keyword>
<dbReference type="Proteomes" id="UP000254101">
    <property type="component" value="Unassembled WGS sequence"/>
</dbReference>
<dbReference type="InterPro" id="IPR006091">
    <property type="entry name" value="Acyl-CoA_Oxase/DH_mid-dom"/>
</dbReference>
<dbReference type="AlphaFoldDB" id="A0A395LNJ2"/>
<dbReference type="PANTHER" id="PTHR43884">
    <property type="entry name" value="ACYL-COA DEHYDROGENASE"/>
    <property type="match status" value="1"/>
</dbReference>
<dbReference type="Pfam" id="PF02770">
    <property type="entry name" value="Acyl-CoA_dh_M"/>
    <property type="match status" value="1"/>
</dbReference>
<gene>
    <name evidence="10" type="ORF">DL238_00250</name>
</gene>
<reference evidence="10 11" key="1">
    <citation type="submission" date="2018-07" db="EMBL/GenBank/DDBJ databases">
        <title>Erythrobacter nanhaiensis sp. nov., a novel member of the genus Erythrobacter isolated from the South China Sea.</title>
        <authorList>
            <person name="Chen X."/>
            <person name="Liu J."/>
        </authorList>
    </citation>
    <scope>NUCLEOTIDE SEQUENCE [LARGE SCALE GENOMIC DNA]</scope>
    <source>
        <strain evidence="10 11">S-5</strain>
    </source>
</reference>
<dbReference type="GO" id="GO:0003995">
    <property type="term" value="F:acyl-CoA dehydrogenase activity"/>
    <property type="evidence" value="ECO:0007669"/>
    <property type="project" value="TreeGrafter"/>
</dbReference>
<dbReference type="CDD" id="cd00567">
    <property type="entry name" value="ACAD"/>
    <property type="match status" value="1"/>
</dbReference>
<evidence type="ECO:0000313" key="11">
    <source>
        <dbReference type="Proteomes" id="UP000254101"/>
    </source>
</evidence>
<dbReference type="PANTHER" id="PTHR43884:SF20">
    <property type="entry name" value="ACYL-COA DEHYDROGENASE FADE28"/>
    <property type="match status" value="1"/>
</dbReference>
<feature type="domain" description="Acyl-CoA oxidase/dehydrogenase middle" evidence="8">
    <location>
        <begin position="140"/>
        <end position="214"/>
    </location>
</feature>
<dbReference type="RefSeq" id="WP_115490434.1">
    <property type="nucleotide sequence ID" value="NZ_JACHWW010000001.1"/>
</dbReference>
<dbReference type="InterPro" id="IPR009075">
    <property type="entry name" value="AcylCo_DH/oxidase_C"/>
</dbReference>
<organism evidence="10 11">
    <name type="scientific">Alteriqipengyuania lutimaris</name>
    <dbReference type="NCBI Taxonomy" id="1538146"/>
    <lineage>
        <taxon>Bacteria</taxon>
        <taxon>Pseudomonadati</taxon>
        <taxon>Pseudomonadota</taxon>
        <taxon>Alphaproteobacteria</taxon>
        <taxon>Sphingomonadales</taxon>
        <taxon>Erythrobacteraceae</taxon>
        <taxon>Alteriqipengyuania</taxon>
    </lineage>
</organism>
<evidence type="ECO:0000256" key="2">
    <source>
        <dbReference type="ARBA" id="ARBA00009347"/>
    </source>
</evidence>
<dbReference type="GO" id="GO:0050660">
    <property type="term" value="F:flavin adenine dinucleotide binding"/>
    <property type="evidence" value="ECO:0007669"/>
    <property type="project" value="InterPro"/>
</dbReference>
<dbReference type="Gene3D" id="1.10.540.10">
    <property type="entry name" value="Acyl-CoA dehydrogenase/oxidase, N-terminal domain"/>
    <property type="match status" value="1"/>
</dbReference>
<dbReference type="Pfam" id="PF00441">
    <property type="entry name" value="Acyl-CoA_dh_1"/>
    <property type="match status" value="1"/>
</dbReference>